<dbReference type="RefSeq" id="WP_067693026.1">
    <property type="nucleotide sequence ID" value="NZ_LLZH01000167.1"/>
</dbReference>
<dbReference type="EMBL" id="LLZH01000167">
    <property type="protein sequence ID" value="KUL32748.1"/>
    <property type="molecule type" value="Genomic_DNA"/>
</dbReference>
<dbReference type="GO" id="GO:0016740">
    <property type="term" value="F:transferase activity"/>
    <property type="evidence" value="ECO:0007669"/>
    <property type="project" value="UniProtKB-KW"/>
</dbReference>
<dbReference type="AlphaFoldDB" id="A0A101JU40"/>
<reference evidence="2 3" key="1">
    <citation type="submission" date="2015-10" db="EMBL/GenBank/DDBJ databases">
        <authorList>
            <person name="Gilbert D.G."/>
        </authorList>
    </citation>
    <scope>NUCLEOTIDE SEQUENCE [LARGE SCALE GENOMIC DNA]</scope>
    <source>
        <strain evidence="2 3">NRRL B-16712</strain>
    </source>
</reference>
<keyword evidence="2" id="KW-0808">Transferase</keyword>
<evidence type="ECO:0000259" key="1">
    <source>
        <dbReference type="Pfam" id="PF01636"/>
    </source>
</evidence>
<dbReference type="InterPro" id="IPR002575">
    <property type="entry name" value="Aminoglycoside_PTrfase"/>
</dbReference>
<dbReference type="SUPFAM" id="SSF56112">
    <property type="entry name" value="Protein kinase-like (PK-like)"/>
    <property type="match status" value="1"/>
</dbReference>
<comment type="caution">
    <text evidence="2">The sequence shown here is derived from an EMBL/GenBank/DDBJ whole genome shotgun (WGS) entry which is preliminary data.</text>
</comment>
<feature type="domain" description="Aminoglycoside phosphotransferase" evidence="1">
    <location>
        <begin position="231"/>
        <end position="359"/>
    </location>
</feature>
<dbReference type="Gene3D" id="3.90.1200.10">
    <property type="match status" value="1"/>
</dbReference>
<dbReference type="OrthoDB" id="101887at2"/>
<accession>A0A101JU40</accession>
<protein>
    <submittedName>
        <fullName evidence="2">Aminoglycoside phosphotransferase</fullName>
    </submittedName>
</protein>
<keyword evidence="3" id="KW-1185">Reference proteome</keyword>
<dbReference type="Proteomes" id="UP000053244">
    <property type="component" value="Unassembled WGS sequence"/>
</dbReference>
<evidence type="ECO:0000313" key="2">
    <source>
        <dbReference type="EMBL" id="KUL32748.1"/>
    </source>
</evidence>
<evidence type="ECO:0000313" key="3">
    <source>
        <dbReference type="Proteomes" id="UP000053244"/>
    </source>
</evidence>
<organism evidence="2 3">
    <name type="scientific">Actinoplanes awajinensis subsp. mycoplanecinus</name>
    <dbReference type="NCBI Taxonomy" id="135947"/>
    <lineage>
        <taxon>Bacteria</taxon>
        <taxon>Bacillati</taxon>
        <taxon>Actinomycetota</taxon>
        <taxon>Actinomycetes</taxon>
        <taxon>Micromonosporales</taxon>
        <taxon>Micromonosporaceae</taxon>
        <taxon>Actinoplanes</taxon>
    </lineage>
</organism>
<dbReference type="Pfam" id="PF01636">
    <property type="entry name" value="APH"/>
    <property type="match status" value="1"/>
</dbReference>
<sequence length="435" mass="45499">MPRTVTLVLVDPAGDLLGALPPFTVLGPWWQEVAEVVAGAGVEVTVLRLLHADREAPPGGHVTYLAETPDRPAGLTPLGADLVPHARRAPWAEPGGPSASLAWAAGALDRLGFPGATARQQRTWNLSAIWRLDGPDGGPVAWLKQVPEFFAHEPAVLGLVAEVAPELVPYLLAAGQAGRMLLAHVPGDDRYGAGPRLCAEIAEMFHPVQAHYATRTDRLLTAGVPDRRLTHSASPAAASPAGRLPADTVPGDAALPTRGLDAARFARVAAPYRDDIPGLAELIDGLPERLAAVAACGLPDTLLHGDLHPGNVRTDGEAGLVIIDWGDSGVGHPAFDLLRLTDGLDNPEPLVAAWAQRWRETAPGCEPERAVELLRPVAGLLGAVTYAGFLAHIEQSEWPYHAGDVPERLTAAVAAVGPAPSPVPGSVRPAAPAHH</sequence>
<proteinExistence type="predicted"/>
<dbReference type="InterPro" id="IPR011009">
    <property type="entry name" value="Kinase-like_dom_sf"/>
</dbReference>
<gene>
    <name evidence="2" type="ORF">ADL15_19775</name>
</gene>
<name>A0A101JU40_9ACTN</name>